<dbReference type="EMBL" id="RCHU02000010">
    <property type="protein sequence ID" value="KAL3579296.1"/>
    <property type="molecule type" value="Genomic_DNA"/>
</dbReference>
<dbReference type="Proteomes" id="UP000309997">
    <property type="component" value="Unassembled WGS sequence"/>
</dbReference>
<comment type="caution">
    <text evidence="1">The sequence shown here is derived from an EMBL/GenBank/DDBJ whole genome shotgun (WGS) entry which is preliminary data.</text>
</comment>
<gene>
    <name evidence="1" type="ORF">D5086_020800</name>
</gene>
<protein>
    <submittedName>
        <fullName evidence="1">Uncharacterized protein</fullName>
    </submittedName>
</protein>
<organism evidence="1 2">
    <name type="scientific">Populus alba</name>
    <name type="common">White poplar</name>
    <dbReference type="NCBI Taxonomy" id="43335"/>
    <lineage>
        <taxon>Eukaryota</taxon>
        <taxon>Viridiplantae</taxon>
        <taxon>Streptophyta</taxon>
        <taxon>Embryophyta</taxon>
        <taxon>Tracheophyta</taxon>
        <taxon>Spermatophyta</taxon>
        <taxon>Magnoliopsida</taxon>
        <taxon>eudicotyledons</taxon>
        <taxon>Gunneridae</taxon>
        <taxon>Pentapetalae</taxon>
        <taxon>rosids</taxon>
        <taxon>fabids</taxon>
        <taxon>Malpighiales</taxon>
        <taxon>Salicaceae</taxon>
        <taxon>Saliceae</taxon>
        <taxon>Populus</taxon>
    </lineage>
</organism>
<evidence type="ECO:0000313" key="1">
    <source>
        <dbReference type="EMBL" id="KAL3579296.1"/>
    </source>
</evidence>
<accession>A0ACC4BLN9</accession>
<keyword evidence="2" id="KW-1185">Reference proteome</keyword>
<proteinExistence type="predicted"/>
<reference evidence="1 2" key="1">
    <citation type="journal article" date="2024" name="Plant Biotechnol. J.">
        <title>Genome and CRISPR/Cas9 system of a widespread forest tree (Populus alba) in the world.</title>
        <authorList>
            <person name="Liu Y.J."/>
            <person name="Jiang P.F."/>
            <person name="Han X.M."/>
            <person name="Li X.Y."/>
            <person name="Wang H.M."/>
            <person name="Wang Y.J."/>
            <person name="Wang X.X."/>
            <person name="Zeng Q.Y."/>
        </authorList>
    </citation>
    <scope>NUCLEOTIDE SEQUENCE [LARGE SCALE GENOMIC DNA]</scope>
    <source>
        <strain evidence="2">cv. PAL-ZL1</strain>
    </source>
</reference>
<evidence type="ECO:0000313" key="2">
    <source>
        <dbReference type="Proteomes" id="UP000309997"/>
    </source>
</evidence>
<sequence length="109" mass="12247">MLHRTPRCWGGKANCLESTLPRPVELDITWTVILEVHSQISIQLLTKSRENAGSNISLTNQIRTLLRRAWQVAVPARADLLVNKGADQVISSVVCFAEPPHWQVEMFMG</sequence>
<name>A0ACC4BLN9_POPAL</name>